<keyword evidence="1" id="KW-0812">Transmembrane</keyword>
<comment type="caution">
    <text evidence="4">The sequence shown here is derived from an EMBL/GenBank/DDBJ whole genome shotgun (WGS) entry which is preliminary data.</text>
</comment>
<dbReference type="EMBL" id="JACHHO010000007">
    <property type="protein sequence ID" value="MBB5206136.1"/>
    <property type="molecule type" value="Genomic_DNA"/>
</dbReference>
<feature type="transmembrane region" description="Helical" evidence="1">
    <location>
        <begin position="48"/>
        <end position="75"/>
    </location>
</feature>
<dbReference type="PANTHER" id="PTHR39084:SF1">
    <property type="entry name" value="DUF4010 DOMAIN-CONTAINING PROTEIN"/>
    <property type="match status" value="1"/>
</dbReference>
<accession>A0A840SAU5</accession>
<feature type="transmembrane region" description="Helical" evidence="1">
    <location>
        <begin position="199"/>
        <end position="220"/>
    </location>
</feature>
<dbReference type="RefSeq" id="WP_138856341.1">
    <property type="nucleotide sequence ID" value="NZ_CP040709.1"/>
</dbReference>
<evidence type="ECO:0000259" key="2">
    <source>
        <dbReference type="Pfam" id="PF02308"/>
    </source>
</evidence>
<gene>
    <name evidence="4" type="ORF">HNQ51_003479</name>
</gene>
<sequence length="425" mass="42302">MSDGVSIWATGNWQGLAVAAGAGLLIGLERERRKRARGDSAGLRSYTVAALIGALTAGEPVLLGVGALLVAGLALLAQWKNSGPDPGNTSELALFATFLIGVQAMHQLALAAACAVALALLLALRKPLHRLAHQGLSEAQLHDALLLAAGALIALPLIPAEPQAWLGGIRLRPMASLVLLILSLQVAGQLALQWLGPQAGLRLSGLLSGFVSSTATIAALGSRVRQQGPGAAEANPNLSLLAQAAGLSTVATWAQAALILATLAPAELGRLSPVLAAGAATALLLLAALSRLGVAVAPTRAAPVALAKGSALRWREAVSVAVFLLLVSGLVSWAQAHLGAGGVRAGAALGGLADAHAPVAALAALRSAGGLSAELLGQGILLALASNSLTRTVTAALAGGVGFAGRVAAVLWPSWAVAALAYSVT</sequence>
<evidence type="ECO:0000259" key="3">
    <source>
        <dbReference type="Pfam" id="PF13194"/>
    </source>
</evidence>
<dbReference type="Pfam" id="PF13194">
    <property type="entry name" value="DUF4010"/>
    <property type="match status" value="1"/>
</dbReference>
<evidence type="ECO:0000256" key="1">
    <source>
        <dbReference type="SAM" id="Phobius"/>
    </source>
</evidence>
<evidence type="ECO:0000313" key="4">
    <source>
        <dbReference type="EMBL" id="MBB5206136.1"/>
    </source>
</evidence>
<keyword evidence="5" id="KW-1185">Reference proteome</keyword>
<dbReference type="InterPro" id="IPR025105">
    <property type="entry name" value="DUF4010"/>
</dbReference>
<reference evidence="4 5" key="1">
    <citation type="submission" date="2020-08" db="EMBL/GenBank/DDBJ databases">
        <title>Genomic Encyclopedia of Type Strains, Phase IV (KMG-IV): sequencing the most valuable type-strain genomes for metagenomic binning, comparative biology and taxonomic classification.</title>
        <authorList>
            <person name="Goeker M."/>
        </authorList>
    </citation>
    <scope>NUCLEOTIDE SEQUENCE [LARGE SCALE GENOMIC DNA]</scope>
    <source>
        <strain evidence="4 5">DSM 23958</strain>
    </source>
</reference>
<feature type="domain" description="DUF4010" evidence="3">
    <location>
        <begin position="180"/>
        <end position="399"/>
    </location>
</feature>
<feature type="transmembrane region" description="Helical" evidence="1">
    <location>
        <begin position="275"/>
        <end position="297"/>
    </location>
</feature>
<organism evidence="4 5">
    <name type="scientific">Inhella inkyongensis</name>
    <dbReference type="NCBI Taxonomy" id="392593"/>
    <lineage>
        <taxon>Bacteria</taxon>
        <taxon>Pseudomonadati</taxon>
        <taxon>Pseudomonadota</taxon>
        <taxon>Betaproteobacteria</taxon>
        <taxon>Burkholderiales</taxon>
        <taxon>Sphaerotilaceae</taxon>
        <taxon>Inhella</taxon>
    </lineage>
</organism>
<dbReference type="Proteomes" id="UP000554837">
    <property type="component" value="Unassembled WGS sequence"/>
</dbReference>
<dbReference type="Pfam" id="PF02308">
    <property type="entry name" value="MgtC"/>
    <property type="match status" value="1"/>
</dbReference>
<proteinExistence type="predicted"/>
<keyword evidence="1" id="KW-0472">Membrane</keyword>
<protein>
    <submittedName>
        <fullName evidence="4">Uncharacterized membrane protein (DUF4010 family)</fullName>
    </submittedName>
</protein>
<feature type="transmembrane region" description="Helical" evidence="1">
    <location>
        <begin position="6"/>
        <end position="28"/>
    </location>
</feature>
<name>A0A840SAU5_9BURK</name>
<feature type="transmembrane region" description="Helical" evidence="1">
    <location>
        <begin position="240"/>
        <end position="263"/>
    </location>
</feature>
<dbReference type="AlphaFoldDB" id="A0A840SAU5"/>
<dbReference type="InterPro" id="IPR049177">
    <property type="entry name" value="MgtC_SapB_SrpB_YhiD_N"/>
</dbReference>
<feature type="transmembrane region" description="Helical" evidence="1">
    <location>
        <begin position="95"/>
        <end position="124"/>
    </location>
</feature>
<dbReference type="PANTHER" id="PTHR39084">
    <property type="entry name" value="MEMBRANE PROTEIN-RELATED"/>
    <property type="match status" value="1"/>
</dbReference>
<feature type="domain" description="MgtC/SapB/SrpB/YhiD N-terminal" evidence="2">
    <location>
        <begin position="16"/>
        <end position="130"/>
    </location>
</feature>
<evidence type="ECO:0000313" key="5">
    <source>
        <dbReference type="Proteomes" id="UP000554837"/>
    </source>
</evidence>
<feature type="transmembrane region" description="Helical" evidence="1">
    <location>
        <begin position="174"/>
        <end position="192"/>
    </location>
</feature>
<feature type="transmembrane region" description="Helical" evidence="1">
    <location>
        <begin position="317"/>
        <end position="334"/>
    </location>
</feature>
<keyword evidence="1" id="KW-1133">Transmembrane helix</keyword>
<dbReference type="OrthoDB" id="9813718at2"/>